<dbReference type="KEGG" id="maj:MAA_06788"/>
<gene>
    <name evidence="1" type="ORF">MAA_06788</name>
</gene>
<reference evidence="1 2" key="2">
    <citation type="journal article" date="2014" name="Proc. Natl. Acad. Sci. U.S.A.">
        <title>Trajectory and genomic determinants of fungal-pathogen speciation and host adaptation.</title>
        <authorList>
            <person name="Hu X."/>
            <person name="Xiao G."/>
            <person name="Zheng P."/>
            <person name="Shang Y."/>
            <person name="Su Y."/>
            <person name="Zhang X."/>
            <person name="Liu X."/>
            <person name="Zhan S."/>
            <person name="St Leger R.J."/>
            <person name="Wang C."/>
        </authorList>
    </citation>
    <scope>GENOME REANNOTATION</scope>
    <source>
        <strain evidence="2">ARSEF 23 / ATCC MYA-3075</strain>
    </source>
</reference>
<accession>E9F3M7</accession>
<dbReference type="EMBL" id="ADNJ02000005">
    <property type="protein sequence ID" value="EFY97563.1"/>
    <property type="molecule type" value="Genomic_DNA"/>
</dbReference>
<evidence type="ECO:0000313" key="1">
    <source>
        <dbReference type="EMBL" id="EFY97563.1"/>
    </source>
</evidence>
<dbReference type="AlphaFoldDB" id="E9F3M7"/>
<dbReference type="GeneID" id="19261074"/>
<dbReference type="OrthoDB" id="2120024at2759"/>
<evidence type="ECO:0000313" key="2">
    <source>
        <dbReference type="Proteomes" id="UP000002498"/>
    </source>
</evidence>
<keyword evidence="2" id="KW-1185">Reference proteome</keyword>
<sequence>MWLTLAPPHTLTFSMLVKSLLQAKLDFMLPTSTGVNTSAAPARARTMALERISRPVAMAASRRLPLAARLRGRWYATAKEPGPTSQFYKTFTRPIAKVLVVAVFSYQLIYWGWVKLEADEHRQKTDAEIADLEAKVGTLDKALKDDVEAKEAETPKKKKGGWW</sequence>
<dbReference type="RefSeq" id="XP_007822977.1">
    <property type="nucleotide sequence ID" value="XM_007824786.1"/>
</dbReference>
<comment type="caution">
    <text evidence="1">The sequence shown here is derived from an EMBL/GenBank/DDBJ whole genome shotgun (WGS) entry which is preliminary data.</text>
</comment>
<proteinExistence type="predicted"/>
<protein>
    <submittedName>
        <fullName evidence="1">Uncharacterized protein</fullName>
    </submittedName>
</protein>
<dbReference type="Proteomes" id="UP000002498">
    <property type="component" value="Unassembled WGS sequence"/>
</dbReference>
<name>E9F3M7_METRA</name>
<reference evidence="1 2" key="1">
    <citation type="journal article" date="2011" name="PLoS Genet.">
        <title>Genome sequencing and comparative transcriptomics of the model entomopathogenic fungi Metarhizium anisopliae and M. acridum.</title>
        <authorList>
            <person name="Gao Q."/>
            <person name="Jin K."/>
            <person name="Ying S.H."/>
            <person name="Zhang Y."/>
            <person name="Xiao G."/>
            <person name="Shang Y."/>
            <person name="Duan Z."/>
            <person name="Hu X."/>
            <person name="Xie X.Q."/>
            <person name="Zhou G."/>
            <person name="Peng G."/>
            <person name="Luo Z."/>
            <person name="Huang W."/>
            <person name="Wang B."/>
            <person name="Fang W."/>
            <person name="Wang S."/>
            <person name="Zhong Y."/>
            <person name="Ma L.J."/>
            <person name="St Leger R.J."/>
            <person name="Zhao G.P."/>
            <person name="Pei Y."/>
            <person name="Feng M.G."/>
            <person name="Xia Y."/>
            <person name="Wang C."/>
        </authorList>
    </citation>
    <scope>NUCLEOTIDE SEQUENCE [LARGE SCALE GENOMIC DNA]</scope>
    <source>
        <strain evidence="2">ARSEF 23 / ATCC MYA-3075</strain>
    </source>
</reference>
<dbReference type="HOGENOM" id="CLU_138680_0_0_1"/>
<organism evidence="1 2">
    <name type="scientific">Metarhizium robertsii (strain ARSEF 23 / ATCC MYA-3075)</name>
    <name type="common">Metarhizium anisopliae (strain ARSEF 23)</name>
    <dbReference type="NCBI Taxonomy" id="655844"/>
    <lineage>
        <taxon>Eukaryota</taxon>
        <taxon>Fungi</taxon>
        <taxon>Dikarya</taxon>
        <taxon>Ascomycota</taxon>
        <taxon>Pezizomycotina</taxon>
        <taxon>Sordariomycetes</taxon>
        <taxon>Hypocreomycetidae</taxon>
        <taxon>Hypocreales</taxon>
        <taxon>Clavicipitaceae</taxon>
        <taxon>Metarhizium</taxon>
    </lineage>
</organism>